<dbReference type="EMBL" id="UINC01000632">
    <property type="protein sequence ID" value="SUZ58628.1"/>
    <property type="molecule type" value="Genomic_DNA"/>
</dbReference>
<dbReference type="InterPro" id="IPR005338">
    <property type="entry name" value="Anhydro_N_Ac-Mur_kinase"/>
</dbReference>
<dbReference type="SUPFAM" id="SSF53067">
    <property type="entry name" value="Actin-like ATPase domain"/>
    <property type="match status" value="1"/>
</dbReference>
<dbReference type="Gene3D" id="3.30.420.40">
    <property type="match status" value="2"/>
</dbReference>
<dbReference type="GO" id="GO:0005524">
    <property type="term" value="F:ATP binding"/>
    <property type="evidence" value="ECO:0007669"/>
    <property type="project" value="InterPro"/>
</dbReference>
<dbReference type="AlphaFoldDB" id="A0A381NXJ6"/>
<dbReference type="GO" id="GO:0016773">
    <property type="term" value="F:phosphotransferase activity, alcohol group as acceptor"/>
    <property type="evidence" value="ECO:0007669"/>
    <property type="project" value="InterPro"/>
</dbReference>
<dbReference type="GO" id="GO:0006040">
    <property type="term" value="P:amino sugar metabolic process"/>
    <property type="evidence" value="ECO:0007669"/>
    <property type="project" value="InterPro"/>
</dbReference>
<dbReference type="PANTHER" id="PTHR30605:SF0">
    <property type="entry name" value="ANHYDRO-N-ACETYLMURAMIC ACID KINASE"/>
    <property type="match status" value="1"/>
</dbReference>
<sequence length="356" mass="40999">MNIKKYKVLGIMSGTSCDGLDIAYCEYWEKNNKWNYKLLDFRTINYNKKWRKKLLNCYKISAYELKKLDVNLGDFICQSIKKFIRKHKIKPDLIASHGHTVFHNPIEKISLQIGNPLTIFSKIKIPIIYNFRELDIIIGGQGAPLVPYGEKHLFSKYDYCINIGGILNLTDLNETKFLAFDVCPANLVLNFLARKLNMKFDKNGETASKGKMIDDLYNKLNNLKYYNSSKPKSLDINYIEKKIIPLLEKYKTKDTLHTFVEHIAFQVNKNLNKKNSSVLLTGGGTFNKYLVERIKINNKVKSIFVVPEKKLINFKEALIFGFLGLMRLLNKKNVLKSVTGSKKSTSSGIVINNKIF</sequence>
<evidence type="ECO:0008006" key="2">
    <source>
        <dbReference type="Google" id="ProtNLM"/>
    </source>
</evidence>
<protein>
    <recommendedName>
        <fullName evidence="2">Anhydro-N-acetylmuramic acid kinase</fullName>
    </recommendedName>
</protein>
<evidence type="ECO:0000313" key="1">
    <source>
        <dbReference type="EMBL" id="SUZ58628.1"/>
    </source>
</evidence>
<organism evidence="1">
    <name type="scientific">marine metagenome</name>
    <dbReference type="NCBI Taxonomy" id="408172"/>
    <lineage>
        <taxon>unclassified sequences</taxon>
        <taxon>metagenomes</taxon>
        <taxon>ecological metagenomes</taxon>
    </lineage>
</organism>
<dbReference type="Pfam" id="PF03702">
    <property type="entry name" value="AnmK"/>
    <property type="match status" value="1"/>
</dbReference>
<dbReference type="GO" id="GO:0009254">
    <property type="term" value="P:peptidoglycan turnover"/>
    <property type="evidence" value="ECO:0007669"/>
    <property type="project" value="InterPro"/>
</dbReference>
<proteinExistence type="predicted"/>
<gene>
    <name evidence="1" type="ORF">METZ01_LOCUS11482</name>
</gene>
<accession>A0A381NXJ6</accession>
<dbReference type="InterPro" id="IPR043129">
    <property type="entry name" value="ATPase_NBD"/>
</dbReference>
<reference evidence="1" key="1">
    <citation type="submission" date="2018-05" db="EMBL/GenBank/DDBJ databases">
        <authorList>
            <person name="Lanie J.A."/>
            <person name="Ng W.-L."/>
            <person name="Kazmierczak K.M."/>
            <person name="Andrzejewski T.M."/>
            <person name="Davidsen T.M."/>
            <person name="Wayne K.J."/>
            <person name="Tettelin H."/>
            <person name="Glass J.I."/>
            <person name="Rusch D."/>
            <person name="Podicherti R."/>
            <person name="Tsui H.-C.T."/>
            <person name="Winkler M.E."/>
        </authorList>
    </citation>
    <scope>NUCLEOTIDE SEQUENCE</scope>
</reference>
<dbReference type="PANTHER" id="PTHR30605">
    <property type="entry name" value="ANHYDRO-N-ACETYLMURAMIC ACID KINASE"/>
    <property type="match status" value="1"/>
</dbReference>
<name>A0A381NXJ6_9ZZZZ</name>